<organism evidence="2 3">
    <name type="scientific">Pseudonocardia kunmingensis</name>
    <dbReference type="NCBI Taxonomy" id="630975"/>
    <lineage>
        <taxon>Bacteria</taxon>
        <taxon>Bacillati</taxon>
        <taxon>Actinomycetota</taxon>
        <taxon>Actinomycetes</taxon>
        <taxon>Pseudonocardiales</taxon>
        <taxon>Pseudonocardiaceae</taxon>
        <taxon>Pseudonocardia</taxon>
    </lineage>
</organism>
<dbReference type="Proteomes" id="UP000315677">
    <property type="component" value="Unassembled WGS sequence"/>
</dbReference>
<keyword evidence="2" id="KW-0413">Isomerase</keyword>
<feature type="domain" description="SnoaL-like" evidence="1">
    <location>
        <begin position="11"/>
        <end position="111"/>
    </location>
</feature>
<evidence type="ECO:0000259" key="1">
    <source>
        <dbReference type="Pfam" id="PF12680"/>
    </source>
</evidence>
<keyword evidence="3" id="KW-1185">Reference proteome</keyword>
<evidence type="ECO:0000313" key="2">
    <source>
        <dbReference type="EMBL" id="TQM01885.1"/>
    </source>
</evidence>
<dbReference type="InterPro" id="IPR037401">
    <property type="entry name" value="SnoaL-like"/>
</dbReference>
<dbReference type="EMBL" id="VFPA01000008">
    <property type="protein sequence ID" value="TQM01885.1"/>
    <property type="molecule type" value="Genomic_DNA"/>
</dbReference>
<name>A0A543CXR3_9PSEU</name>
<proteinExistence type="predicted"/>
<dbReference type="SUPFAM" id="SSF54427">
    <property type="entry name" value="NTF2-like"/>
    <property type="match status" value="1"/>
</dbReference>
<dbReference type="AlphaFoldDB" id="A0A543CXR3"/>
<dbReference type="GO" id="GO:0016853">
    <property type="term" value="F:isomerase activity"/>
    <property type="evidence" value="ECO:0007669"/>
    <property type="project" value="UniProtKB-KW"/>
</dbReference>
<evidence type="ECO:0000313" key="3">
    <source>
        <dbReference type="Proteomes" id="UP000315677"/>
    </source>
</evidence>
<reference evidence="2 3" key="1">
    <citation type="submission" date="2019-06" db="EMBL/GenBank/DDBJ databases">
        <title>Sequencing the genomes of 1000 actinobacteria strains.</title>
        <authorList>
            <person name="Klenk H.-P."/>
        </authorList>
    </citation>
    <scope>NUCLEOTIDE SEQUENCE [LARGE SCALE GENOMIC DNA]</scope>
    <source>
        <strain evidence="2 3">DSM 45301</strain>
    </source>
</reference>
<dbReference type="Gene3D" id="3.10.450.50">
    <property type="match status" value="1"/>
</dbReference>
<dbReference type="OrthoDB" id="3573904at2"/>
<dbReference type="InterPro" id="IPR032710">
    <property type="entry name" value="NTF2-like_dom_sf"/>
</dbReference>
<protein>
    <submittedName>
        <fullName evidence="2">Ketosteroid isomerase-like protein</fullName>
    </submittedName>
</protein>
<dbReference type="Pfam" id="PF12680">
    <property type="entry name" value="SnoaL_2"/>
    <property type="match status" value="1"/>
</dbReference>
<dbReference type="RefSeq" id="WP_142064895.1">
    <property type="nucleotide sequence ID" value="NZ_VFPA01000008.1"/>
</dbReference>
<comment type="caution">
    <text evidence="2">The sequence shown here is derived from an EMBL/GenBank/DDBJ whole genome shotgun (WGS) entry which is preliminary data.</text>
</comment>
<accession>A0A543CXR3</accession>
<gene>
    <name evidence="2" type="ORF">FB558_8403</name>
</gene>
<sequence length="128" mass="13888">MTETSAGRRAVEGYFAAINSGRFADLAAVFAPDVEIHTVGAPPVVGRDAALAHFPAVLSGYAEHHDAVTRWIEAENAVVCEIRFTGRLRDGGPIVFDALDVFDVRDGLITNVTTWYDTRGLVRQLRGC</sequence>